<keyword evidence="1" id="KW-0812">Transmembrane</keyword>
<proteinExistence type="predicted"/>
<dbReference type="PATRIC" id="fig|1263870.3.peg.2067"/>
<feature type="transmembrane region" description="Helical" evidence="1">
    <location>
        <begin position="89"/>
        <end position="113"/>
    </location>
</feature>
<protein>
    <submittedName>
        <fullName evidence="2">Putative membrane protein</fullName>
    </submittedName>
</protein>
<evidence type="ECO:0000256" key="1">
    <source>
        <dbReference type="SAM" id="Phobius"/>
    </source>
</evidence>
<keyword evidence="3" id="KW-1185">Reference proteome</keyword>
<keyword evidence="1" id="KW-1133">Transmembrane helix</keyword>
<sequence>MSRNVLKIFQLQPAFTIDVPVEQKQAIERLKTAIASDELRGLAESAGSVFDFKIARAERRFWSPHLSAQFSETDSGVKLFARFSPRPEVWTMFIAIYFVVAILMGLAMIVGYVQWTLGYSPWSLAVVPIGAFLIACLHLASMIGQSLSADQMALLRERLDRSIEIAFGEQSSDLLA</sequence>
<dbReference type="EMBL" id="ANOH01000136">
    <property type="protein sequence ID" value="EMI56602.1"/>
    <property type="molecule type" value="Genomic_DNA"/>
</dbReference>
<dbReference type="Proteomes" id="UP000011885">
    <property type="component" value="Unassembled WGS sequence"/>
</dbReference>
<evidence type="ECO:0000313" key="2">
    <source>
        <dbReference type="EMBL" id="EMI56602.1"/>
    </source>
</evidence>
<dbReference type="AlphaFoldDB" id="M5U571"/>
<name>M5U571_9BACT</name>
<keyword evidence="1" id="KW-0472">Membrane</keyword>
<accession>M5U571</accession>
<gene>
    <name evidence="2" type="ORF">RSSM_01935</name>
</gene>
<reference evidence="2 3" key="1">
    <citation type="journal article" date="2013" name="Mar. Genomics">
        <title>Expression of sulfatases in Rhodopirellula baltica and the diversity of sulfatases in the genus Rhodopirellula.</title>
        <authorList>
            <person name="Wegner C.E."/>
            <person name="Richter-Heitmann T."/>
            <person name="Klindworth A."/>
            <person name="Klockow C."/>
            <person name="Richter M."/>
            <person name="Achstetter T."/>
            <person name="Glockner F.O."/>
            <person name="Harder J."/>
        </authorList>
    </citation>
    <scope>NUCLEOTIDE SEQUENCE [LARGE SCALE GENOMIC DNA]</scope>
    <source>
        <strain evidence="2 3">SM41</strain>
    </source>
</reference>
<evidence type="ECO:0000313" key="3">
    <source>
        <dbReference type="Proteomes" id="UP000011885"/>
    </source>
</evidence>
<feature type="transmembrane region" description="Helical" evidence="1">
    <location>
        <begin position="119"/>
        <end position="140"/>
    </location>
</feature>
<comment type="caution">
    <text evidence="2">The sequence shown here is derived from an EMBL/GenBank/DDBJ whole genome shotgun (WGS) entry which is preliminary data.</text>
</comment>
<organism evidence="2 3">
    <name type="scientific">Rhodopirellula sallentina SM41</name>
    <dbReference type="NCBI Taxonomy" id="1263870"/>
    <lineage>
        <taxon>Bacteria</taxon>
        <taxon>Pseudomonadati</taxon>
        <taxon>Planctomycetota</taxon>
        <taxon>Planctomycetia</taxon>
        <taxon>Pirellulales</taxon>
        <taxon>Pirellulaceae</taxon>
        <taxon>Rhodopirellula</taxon>
    </lineage>
</organism>